<dbReference type="InterPro" id="IPR018841">
    <property type="entry name" value="DUF2442"/>
</dbReference>
<dbReference type="SUPFAM" id="SSF143880">
    <property type="entry name" value="NE0471 N-terminal domain-like"/>
    <property type="match status" value="1"/>
</dbReference>
<organism evidence="1 2">
    <name type="scientific">Acetivibrio ethanolgignens</name>
    <dbReference type="NCBI Taxonomy" id="290052"/>
    <lineage>
        <taxon>Bacteria</taxon>
        <taxon>Bacillati</taxon>
        <taxon>Bacillota</taxon>
        <taxon>Clostridia</taxon>
        <taxon>Eubacteriales</taxon>
        <taxon>Oscillospiraceae</taxon>
        <taxon>Acetivibrio</taxon>
    </lineage>
</organism>
<dbReference type="AlphaFoldDB" id="A0A0V8QEG3"/>
<reference evidence="1 2" key="1">
    <citation type="submission" date="2015-11" db="EMBL/GenBank/DDBJ databases">
        <title>Butyribacter intestini gen. nov., sp. nov., a butyric acid-producing bacterium of the family Lachnospiraceae isolated from the human faeces.</title>
        <authorList>
            <person name="Zou Y."/>
            <person name="Xue W."/>
            <person name="Luo G."/>
            <person name="Lv M."/>
        </authorList>
    </citation>
    <scope>NUCLEOTIDE SEQUENCE [LARGE SCALE GENOMIC DNA]</scope>
    <source>
        <strain evidence="1 2">ACET-33324</strain>
    </source>
</reference>
<dbReference type="InterPro" id="IPR036782">
    <property type="entry name" value="NE0471-like_N"/>
</dbReference>
<proteinExistence type="predicted"/>
<dbReference type="RefSeq" id="WP_058352848.1">
    <property type="nucleotide sequence ID" value="NZ_CABMMD010000156.1"/>
</dbReference>
<keyword evidence="2" id="KW-1185">Reference proteome</keyword>
<dbReference type="OrthoDB" id="162796at2"/>
<dbReference type="Proteomes" id="UP000054874">
    <property type="component" value="Unassembled WGS sequence"/>
</dbReference>
<evidence type="ECO:0000313" key="2">
    <source>
        <dbReference type="Proteomes" id="UP000054874"/>
    </source>
</evidence>
<sequence length="119" mass="13489">MNKDINYYLSRGFDAKAAEYFSNGRKIIQAVTANDDFTLTLHFDNGEVRLLDMKPVLLPGTVFEPFSKIENFKRVYLDSSHCVSWDIDPAIDSTVVWSNKIDLCPDSCYMDSQPIKGGI</sequence>
<protein>
    <recommendedName>
        <fullName evidence="3">DUF2442 domain-containing protein</fullName>
    </recommendedName>
</protein>
<dbReference type="Gene3D" id="3.30.2020.10">
    <property type="entry name" value="NE0471-like N-terminal domain"/>
    <property type="match status" value="1"/>
</dbReference>
<dbReference type="Pfam" id="PF10387">
    <property type="entry name" value="DUF2442"/>
    <property type="match status" value="1"/>
</dbReference>
<comment type="caution">
    <text evidence="1">The sequence shown here is derived from an EMBL/GenBank/DDBJ whole genome shotgun (WGS) entry which is preliminary data.</text>
</comment>
<dbReference type="STRING" id="290052.ASU35_10950"/>
<dbReference type="EMBL" id="LNAM01000156">
    <property type="protein sequence ID" value="KSV58935.1"/>
    <property type="molecule type" value="Genomic_DNA"/>
</dbReference>
<gene>
    <name evidence="1" type="ORF">ASU35_10950</name>
</gene>
<evidence type="ECO:0000313" key="1">
    <source>
        <dbReference type="EMBL" id="KSV58935.1"/>
    </source>
</evidence>
<name>A0A0V8QEG3_9FIRM</name>
<accession>A0A0V8QEG3</accession>
<evidence type="ECO:0008006" key="3">
    <source>
        <dbReference type="Google" id="ProtNLM"/>
    </source>
</evidence>